<accession>A0A9P9FGJ2</accession>
<proteinExistence type="predicted"/>
<evidence type="ECO:0000313" key="3">
    <source>
        <dbReference type="Proteomes" id="UP000738349"/>
    </source>
</evidence>
<sequence>MFVPGTTSRPPTDIVIPYNEQLIFTVATQIPFILFFSLGIRNLISHGDPKALLFGIGGVLSSAYEPIVDVMGFCFFPREGNWIAFEAFGRPIPVFVPATYGWYVGGMGYWFYTVIQNPKTTPLDVQLLWFRAFAINLVLEYPPLYIGVYIYYGFQPLEVGGFPLWFPAVHAVSPILAATVISLITPHLKGLNNLVIVPATFMAYGMANAGFGAPVWLALSVDLGYHATYPAVAVTALLIYSGVWIMSLHKLPSQGAKMNGVNGKAKGLRG</sequence>
<feature type="transmembrane region" description="Helical" evidence="1">
    <location>
        <begin position="92"/>
        <end position="115"/>
    </location>
</feature>
<feature type="transmembrane region" description="Helical" evidence="1">
    <location>
        <begin position="229"/>
        <end position="248"/>
    </location>
</feature>
<feature type="transmembrane region" description="Helical" evidence="1">
    <location>
        <begin position="52"/>
        <end position="72"/>
    </location>
</feature>
<keyword evidence="3" id="KW-1185">Reference proteome</keyword>
<reference evidence="2" key="1">
    <citation type="journal article" date="2021" name="Nat. Commun.">
        <title>Genetic determinants of endophytism in the Arabidopsis root mycobiome.</title>
        <authorList>
            <person name="Mesny F."/>
            <person name="Miyauchi S."/>
            <person name="Thiergart T."/>
            <person name="Pickel B."/>
            <person name="Atanasova L."/>
            <person name="Karlsson M."/>
            <person name="Huettel B."/>
            <person name="Barry K.W."/>
            <person name="Haridas S."/>
            <person name="Chen C."/>
            <person name="Bauer D."/>
            <person name="Andreopoulos W."/>
            <person name="Pangilinan J."/>
            <person name="LaButti K."/>
            <person name="Riley R."/>
            <person name="Lipzen A."/>
            <person name="Clum A."/>
            <person name="Drula E."/>
            <person name="Henrissat B."/>
            <person name="Kohler A."/>
            <person name="Grigoriev I.V."/>
            <person name="Martin F.M."/>
            <person name="Hacquard S."/>
        </authorList>
    </citation>
    <scope>NUCLEOTIDE SEQUENCE</scope>
    <source>
        <strain evidence="2">MPI-CAGE-AT-0147</strain>
    </source>
</reference>
<comment type="caution">
    <text evidence="2">The sequence shown here is derived from an EMBL/GenBank/DDBJ whole genome shotgun (WGS) entry which is preliminary data.</text>
</comment>
<evidence type="ECO:0000256" key="1">
    <source>
        <dbReference type="SAM" id="Phobius"/>
    </source>
</evidence>
<keyword evidence="1" id="KW-0812">Transmembrane</keyword>
<keyword evidence="1" id="KW-0472">Membrane</keyword>
<dbReference type="Proteomes" id="UP000738349">
    <property type="component" value="Unassembled WGS sequence"/>
</dbReference>
<gene>
    <name evidence="2" type="ORF">EDB81DRAFT_879419</name>
</gene>
<feature type="transmembrane region" description="Helical" evidence="1">
    <location>
        <begin position="164"/>
        <end position="184"/>
    </location>
</feature>
<feature type="transmembrane region" description="Helical" evidence="1">
    <location>
        <begin position="127"/>
        <end position="152"/>
    </location>
</feature>
<organism evidence="2 3">
    <name type="scientific">Dactylonectria macrodidyma</name>
    <dbReference type="NCBI Taxonomy" id="307937"/>
    <lineage>
        <taxon>Eukaryota</taxon>
        <taxon>Fungi</taxon>
        <taxon>Dikarya</taxon>
        <taxon>Ascomycota</taxon>
        <taxon>Pezizomycotina</taxon>
        <taxon>Sordariomycetes</taxon>
        <taxon>Hypocreomycetidae</taxon>
        <taxon>Hypocreales</taxon>
        <taxon>Nectriaceae</taxon>
        <taxon>Dactylonectria</taxon>
    </lineage>
</organism>
<dbReference type="OrthoDB" id="4727520at2759"/>
<protein>
    <submittedName>
        <fullName evidence="2">Uncharacterized protein</fullName>
    </submittedName>
</protein>
<evidence type="ECO:0000313" key="2">
    <source>
        <dbReference type="EMBL" id="KAH7161084.1"/>
    </source>
</evidence>
<keyword evidence="1" id="KW-1133">Transmembrane helix</keyword>
<dbReference type="AlphaFoldDB" id="A0A9P9FGJ2"/>
<dbReference type="EMBL" id="JAGMUV010000004">
    <property type="protein sequence ID" value="KAH7161084.1"/>
    <property type="molecule type" value="Genomic_DNA"/>
</dbReference>
<feature type="transmembrane region" description="Helical" evidence="1">
    <location>
        <begin position="196"/>
        <end position="217"/>
    </location>
</feature>
<name>A0A9P9FGJ2_9HYPO</name>
<feature type="transmembrane region" description="Helical" evidence="1">
    <location>
        <begin position="22"/>
        <end position="40"/>
    </location>
</feature>